<dbReference type="Gene3D" id="1.25.10.10">
    <property type="entry name" value="Leucine-rich Repeat Variant"/>
    <property type="match status" value="1"/>
</dbReference>
<protein>
    <submittedName>
        <fullName evidence="2">Uncharacterized protein</fullName>
    </submittedName>
</protein>
<dbReference type="WBParaSite" id="PEQ_0000352801-mRNA-1">
    <property type="protein sequence ID" value="PEQ_0000352801-mRNA-1"/>
    <property type="gene ID" value="PEQ_0000352801"/>
</dbReference>
<dbReference type="AlphaFoldDB" id="A0A914RFI6"/>
<keyword evidence="1" id="KW-1185">Reference proteome</keyword>
<dbReference type="Proteomes" id="UP000887564">
    <property type="component" value="Unplaced"/>
</dbReference>
<evidence type="ECO:0000313" key="2">
    <source>
        <dbReference type="WBParaSite" id="PEQ_0000352801-mRNA-1"/>
    </source>
</evidence>
<dbReference type="SUPFAM" id="SSF48371">
    <property type="entry name" value="ARM repeat"/>
    <property type="match status" value="1"/>
</dbReference>
<sequence length="302" mass="33664">LNEFQAVSYLLANPHCSDRVALESIYCLRVVSDLEVVRTADNKEAISRILSTLERYNTNASFVNVAVDFLGNDFIVECGAIERLVAVLISFESKREEPGVKSLLSSIIWALHIFTTSCSTPERTISARKQLVYSERAPDVLLYELANPVDLSSRLCTLNLFIRVVDADPLNHPPFLFSASGGNASLTDILFEVIKTTANTIEVNSKTNQKKLIIQKAYALLISLANCNLNFGSAIRFACSSYQIADLLLSCPDSDVIRSTIDFIMFVIKDETVREHLSKDCSLVESLRNLTAQMNENCKLFY</sequence>
<name>A0A914RFI6_PAREQ</name>
<proteinExistence type="predicted"/>
<dbReference type="InterPro" id="IPR011989">
    <property type="entry name" value="ARM-like"/>
</dbReference>
<dbReference type="InterPro" id="IPR016024">
    <property type="entry name" value="ARM-type_fold"/>
</dbReference>
<organism evidence="1 2">
    <name type="scientific">Parascaris equorum</name>
    <name type="common">Equine roundworm</name>
    <dbReference type="NCBI Taxonomy" id="6256"/>
    <lineage>
        <taxon>Eukaryota</taxon>
        <taxon>Metazoa</taxon>
        <taxon>Ecdysozoa</taxon>
        <taxon>Nematoda</taxon>
        <taxon>Chromadorea</taxon>
        <taxon>Rhabditida</taxon>
        <taxon>Spirurina</taxon>
        <taxon>Ascaridomorpha</taxon>
        <taxon>Ascaridoidea</taxon>
        <taxon>Ascarididae</taxon>
        <taxon>Parascaris</taxon>
    </lineage>
</organism>
<accession>A0A914RFI6</accession>
<evidence type="ECO:0000313" key="1">
    <source>
        <dbReference type="Proteomes" id="UP000887564"/>
    </source>
</evidence>
<reference evidence="2" key="1">
    <citation type="submission" date="2022-11" db="UniProtKB">
        <authorList>
            <consortium name="WormBaseParasite"/>
        </authorList>
    </citation>
    <scope>IDENTIFICATION</scope>
</reference>